<comment type="similarity">
    <text evidence="1">Belongs to the barstar family.</text>
</comment>
<dbReference type="Gene3D" id="3.30.370.10">
    <property type="entry name" value="Barstar-like"/>
    <property type="match status" value="1"/>
</dbReference>
<sequence>MMAIFVLDGASIRSLDDFWWVLMDAFDSPGRQYFGRNLDAFADCLSGGPGGPEADDYVVEWHDHAVSREHLGYPETVRQLELRLARCHPSNRAAVEARLAAAHDGRGQTVFDQLVGIFESRAPGVLRLQ</sequence>
<protein>
    <submittedName>
        <fullName evidence="3">Barnase inhibitor</fullName>
    </submittedName>
</protein>
<dbReference type="Pfam" id="PF01337">
    <property type="entry name" value="Barstar"/>
    <property type="match status" value="1"/>
</dbReference>
<dbReference type="RefSeq" id="WP_003979468.1">
    <property type="nucleotide sequence ID" value="NZ_CP048261.1"/>
</dbReference>
<dbReference type="EMBL" id="CP048261">
    <property type="protein sequence ID" value="QST79135.1"/>
    <property type="molecule type" value="Genomic_DNA"/>
</dbReference>
<accession>L8F031</accession>
<dbReference type="GeneID" id="66852696"/>
<evidence type="ECO:0000256" key="1">
    <source>
        <dbReference type="ARBA" id="ARBA00006845"/>
    </source>
</evidence>
<gene>
    <name evidence="3" type="ORF">SRIM_002185</name>
</gene>
<dbReference type="InterPro" id="IPR035905">
    <property type="entry name" value="Barstar-like_sf"/>
</dbReference>
<evidence type="ECO:0000313" key="3">
    <source>
        <dbReference type="EMBL" id="QST79135.1"/>
    </source>
</evidence>
<organism evidence="3 4">
    <name type="scientific">Streptomyces rimosus subsp. rimosus (strain ATCC 10970 / DSM 40260 / JCM 4667 / NRRL 2234)</name>
    <dbReference type="NCBI Taxonomy" id="1265868"/>
    <lineage>
        <taxon>Bacteria</taxon>
        <taxon>Bacillati</taxon>
        <taxon>Actinomycetota</taxon>
        <taxon>Actinomycetes</taxon>
        <taxon>Kitasatosporales</taxon>
        <taxon>Streptomycetaceae</taxon>
        <taxon>Streptomyces</taxon>
    </lineage>
</organism>
<dbReference type="SUPFAM" id="SSF52038">
    <property type="entry name" value="Barstar-related"/>
    <property type="match status" value="1"/>
</dbReference>
<feature type="domain" description="Barstar (barnase inhibitor)" evidence="2">
    <location>
        <begin position="2"/>
        <end position="72"/>
    </location>
</feature>
<reference evidence="3" key="2">
    <citation type="submission" date="2020-01" db="EMBL/GenBank/DDBJ databases">
        <authorList>
            <person name="Algora L."/>
            <person name="Schniete J.K."/>
            <person name="MacFadyen A."/>
            <person name="Hoskisson P.A."/>
            <person name="Hunter I.S."/>
            <person name="Herron P.R."/>
        </authorList>
    </citation>
    <scope>NUCLEOTIDE SEQUENCE</scope>
    <source>
        <strain evidence="3">ATCC 10970</strain>
    </source>
</reference>
<evidence type="ECO:0000313" key="4">
    <source>
        <dbReference type="Proteomes" id="UP000011074"/>
    </source>
</evidence>
<dbReference type="Proteomes" id="UP000011074">
    <property type="component" value="Chromosome"/>
</dbReference>
<evidence type="ECO:0000259" key="2">
    <source>
        <dbReference type="Pfam" id="PF01337"/>
    </source>
</evidence>
<reference evidence="3" key="3">
    <citation type="journal article" date="2021" name="bioRxiv">
        <title>Bilateral symmetry of linear streptomycete chromosomes.</title>
        <authorList>
            <person name="Algora-Gallardo L."/>
            <person name="Schniete J.K."/>
            <person name="Mark D.R."/>
            <person name="Hunter I.S."/>
            <person name="Herron P.R."/>
        </authorList>
    </citation>
    <scope>NUCLEOTIDE SEQUENCE</scope>
    <source>
        <strain evidence="3">ATCC 10970</strain>
    </source>
</reference>
<dbReference type="InterPro" id="IPR000468">
    <property type="entry name" value="Barstar"/>
</dbReference>
<dbReference type="AlphaFoldDB" id="L8F031"/>
<reference evidence="3" key="1">
    <citation type="submission" date="2012-12" db="EMBL/GenBank/DDBJ databases">
        <authorList>
            <person name="Pethick F.E."/>
            <person name="MacFadyen A.C."/>
            <person name="Tang Z."/>
            <person name="Sangal V."/>
            <person name="Tze-Tze L."/>
            <person name="Chu J."/>
            <person name="Guo M."/>
            <person name="Kirby R."/>
            <person name="Hoskisson P.A."/>
            <person name="Herron P.R."/>
            <person name="Hunter I.S."/>
        </authorList>
    </citation>
    <scope>NUCLEOTIDE SEQUENCE</scope>
    <source>
        <strain evidence="3">ATCC 10970</strain>
    </source>
</reference>
<proteinExistence type="inferred from homology"/>
<name>L8F031_STRR1</name>